<dbReference type="EMBL" id="JAODUO010008420">
    <property type="protein sequence ID" value="KAK2138171.1"/>
    <property type="molecule type" value="Genomic_DNA"/>
</dbReference>
<protein>
    <submittedName>
        <fullName evidence="2">Uncharacterized protein</fullName>
    </submittedName>
</protein>
<keyword evidence="1" id="KW-1133">Transmembrane helix</keyword>
<comment type="caution">
    <text evidence="2">The sequence shown here is derived from an EMBL/GenBank/DDBJ whole genome shotgun (WGS) entry which is preliminary data.</text>
</comment>
<name>A0AAD9INZ3_RIDPI</name>
<organism evidence="2 3">
    <name type="scientific">Ridgeia piscesae</name>
    <name type="common">Tubeworm</name>
    <dbReference type="NCBI Taxonomy" id="27915"/>
    <lineage>
        <taxon>Eukaryota</taxon>
        <taxon>Metazoa</taxon>
        <taxon>Spiralia</taxon>
        <taxon>Lophotrochozoa</taxon>
        <taxon>Annelida</taxon>
        <taxon>Polychaeta</taxon>
        <taxon>Sedentaria</taxon>
        <taxon>Canalipalpata</taxon>
        <taxon>Sabellida</taxon>
        <taxon>Siboglinidae</taxon>
        <taxon>Ridgeia</taxon>
    </lineage>
</organism>
<accession>A0AAD9INZ3</accession>
<evidence type="ECO:0000313" key="3">
    <source>
        <dbReference type="Proteomes" id="UP001209878"/>
    </source>
</evidence>
<dbReference type="AlphaFoldDB" id="A0AAD9INZ3"/>
<reference evidence="2" key="1">
    <citation type="journal article" date="2023" name="Mol. Biol. Evol.">
        <title>Third-Generation Sequencing Reveals the Adaptive Role of the Epigenome in Three Deep-Sea Polychaetes.</title>
        <authorList>
            <person name="Perez M."/>
            <person name="Aroh O."/>
            <person name="Sun Y."/>
            <person name="Lan Y."/>
            <person name="Juniper S.K."/>
            <person name="Young C.R."/>
            <person name="Angers B."/>
            <person name="Qian P.Y."/>
        </authorList>
    </citation>
    <scope>NUCLEOTIDE SEQUENCE</scope>
    <source>
        <strain evidence="2">R07B-5</strain>
    </source>
</reference>
<keyword evidence="1" id="KW-0812">Transmembrane</keyword>
<sequence>MTHHAGHLVRRHASPYCLASPFCMTTYVSVVTIYSRFLQSPRHISSSHYEKQTNDNKLCHSNCCIPTDSRHCSTFLTRWTCLCDTLLIVGRSHKTLKWRNSLLHLSVICSFVIICCRPRVHHDKPLVTNHCLRCDINEINVYNMCVTCVWCHNVNLT</sequence>
<evidence type="ECO:0000313" key="2">
    <source>
        <dbReference type="EMBL" id="KAK2138171.1"/>
    </source>
</evidence>
<evidence type="ECO:0000256" key="1">
    <source>
        <dbReference type="SAM" id="Phobius"/>
    </source>
</evidence>
<gene>
    <name evidence="2" type="ORF">NP493_8429g00000</name>
</gene>
<dbReference type="Proteomes" id="UP001209878">
    <property type="component" value="Unassembled WGS sequence"/>
</dbReference>
<keyword evidence="3" id="KW-1185">Reference proteome</keyword>
<keyword evidence="1" id="KW-0472">Membrane</keyword>
<feature type="transmembrane region" description="Helical" evidence="1">
    <location>
        <begin position="13"/>
        <end position="34"/>
    </location>
</feature>
<proteinExistence type="predicted"/>